<gene>
    <name evidence="2" type="ORF">TSA66_13695</name>
</gene>
<dbReference type="AlphaFoldDB" id="A0A0C2BK45"/>
<protein>
    <submittedName>
        <fullName evidence="2">Uncharacterized protein</fullName>
    </submittedName>
</protein>
<organism evidence="2 3">
    <name type="scientific">Noviherbaspirillum autotrophicum</name>
    <dbReference type="NCBI Taxonomy" id="709839"/>
    <lineage>
        <taxon>Bacteria</taxon>
        <taxon>Pseudomonadati</taxon>
        <taxon>Pseudomonadota</taxon>
        <taxon>Betaproteobacteria</taxon>
        <taxon>Burkholderiales</taxon>
        <taxon>Oxalobacteraceae</taxon>
        <taxon>Noviherbaspirillum</taxon>
    </lineage>
</organism>
<accession>A0A0C2BK45</accession>
<proteinExistence type="predicted"/>
<keyword evidence="1" id="KW-0732">Signal</keyword>
<evidence type="ECO:0000256" key="1">
    <source>
        <dbReference type="SAM" id="SignalP"/>
    </source>
</evidence>
<sequence length="124" mass="13247">MKKPYAMVFLVLAGAATAQTAAVRTPVPDPRPLMLAAIDSPSGQAYGVLTGQTAQAITHQFKATTPVYIDVTTVKRYAQPGCSRLSVRFWQDGVLLPGAAAPRTQTIEFGINYCRDGLPPRALS</sequence>
<evidence type="ECO:0000313" key="2">
    <source>
        <dbReference type="EMBL" id="KIF81615.1"/>
    </source>
</evidence>
<evidence type="ECO:0000313" key="3">
    <source>
        <dbReference type="Proteomes" id="UP000031572"/>
    </source>
</evidence>
<dbReference type="RefSeq" id="WP_040040437.1">
    <property type="nucleotide sequence ID" value="NZ_JWJG01000028.1"/>
</dbReference>
<reference evidence="2 3" key="1">
    <citation type="submission" date="2014-12" db="EMBL/GenBank/DDBJ databases">
        <title>Denitrispirillum autotrophicum gen. nov., sp. nov., Denitrifying, Facultatively Autotrophic Bacteria Isolated from Rice Paddy Soil.</title>
        <authorList>
            <person name="Ishii S."/>
            <person name="Ashida N."/>
            <person name="Ohno H."/>
            <person name="Otsuka S."/>
            <person name="Yokota A."/>
            <person name="Senoo K."/>
        </authorList>
    </citation>
    <scope>NUCLEOTIDE SEQUENCE [LARGE SCALE GENOMIC DNA]</scope>
    <source>
        <strain evidence="2 3">TSA66</strain>
    </source>
</reference>
<keyword evidence="3" id="KW-1185">Reference proteome</keyword>
<feature type="signal peptide" evidence="1">
    <location>
        <begin position="1"/>
        <end position="21"/>
    </location>
</feature>
<feature type="chain" id="PRO_5002163106" evidence="1">
    <location>
        <begin position="22"/>
        <end position="124"/>
    </location>
</feature>
<comment type="caution">
    <text evidence="2">The sequence shown here is derived from an EMBL/GenBank/DDBJ whole genome shotgun (WGS) entry which is preliminary data.</text>
</comment>
<dbReference type="EMBL" id="JWJG01000028">
    <property type="protein sequence ID" value="KIF81615.1"/>
    <property type="molecule type" value="Genomic_DNA"/>
</dbReference>
<dbReference type="Proteomes" id="UP000031572">
    <property type="component" value="Unassembled WGS sequence"/>
</dbReference>
<dbReference type="STRING" id="709839.TSA66_13695"/>
<name>A0A0C2BK45_9BURK</name>